<dbReference type="EMBL" id="BAABAQ010000014">
    <property type="protein sequence ID" value="GAA4204578.1"/>
    <property type="molecule type" value="Genomic_DNA"/>
</dbReference>
<accession>A0ABP8BE66</accession>
<organism evidence="2 3">
    <name type="scientific">Streptosporangium oxazolinicum</name>
    <dbReference type="NCBI Taxonomy" id="909287"/>
    <lineage>
        <taxon>Bacteria</taxon>
        <taxon>Bacillati</taxon>
        <taxon>Actinomycetota</taxon>
        <taxon>Actinomycetes</taxon>
        <taxon>Streptosporangiales</taxon>
        <taxon>Streptosporangiaceae</taxon>
        <taxon>Streptosporangium</taxon>
    </lineage>
</organism>
<evidence type="ECO:0000313" key="2">
    <source>
        <dbReference type="EMBL" id="GAA4204578.1"/>
    </source>
</evidence>
<feature type="region of interest" description="Disordered" evidence="1">
    <location>
        <begin position="416"/>
        <end position="443"/>
    </location>
</feature>
<reference evidence="3" key="1">
    <citation type="journal article" date="2019" name="Int. J. Syst. Evol. Microbiol.">
        <title>The Global Catalogue of Microorganisms (GCM) 10K type strain sequencing project: providing services to taxonomists for standard genome sequencing and annotation.</title>
        <authorList>
            <consortium name="The Broad Institute Genomics Platform"/>
            <consortium name="The Broad Institute Genome Sequencing Center for Infectious Disease"/>
            <person name="Wu L."/>
            <person name="Ma J."/>
        </authorList>
    </citation>
    <scope>NUCLEOTIDE SEQUENCE [LARGE SCALE GENOMIC DNA]</scope>
    <source>
        <strain evidence="3">JCM 17388</strain>
    </source>
</reference>
<evidence type="ECO:0000313" key="3">
    <source>
        <dbReference type="Proteomes" id="UP001501251"/>
    </source>
</evidence>
<feature type="region of interest" description="Disordered" evidence="1">
    <location>
        <begin position="295"/>
        <end position="322"/>
    </location>
</feature>
<dbReference type="InterPro" id="IPR036890">
    <property type="entry name" value="HATPase_C_sf"/>
</dbReference>
<dbReference type="NCBIfam" id="NF047352">
    <property type="entry name" value="P_loop_sacsin"/>
    <property type="match status" value="1"/>
</dbReference>
<sequence>MTDTFGTERLRSAVLAAWTASPARFREDANAEEDFALGGYRDRLIVELAQNAADAALRAGVPGRLRLSLREGVLSAANTGAPLDRAGIEGLSTLRVSAKRDDAHAAGRFGVGFAAVVSVCDEPVIGSLGSGVVRWSRDQTAALVAAEPALAKELAERGGHVPLLRLPFPAGPVEIPAGFDTLVRLPLRDEAAEEAVRAMLRETSPALLLGLPALESIEVDVDGETRTVTSEGWKVVSDSGRFTPEQVAELFADRPTEERSRPHWLVRWAVPVTGSASAAGSASADTASGTGFANGGLGGAPAGSREAARAGAPAGEPRPLPALVPPVVHAPTPSDEPLDLPALLIASFPMATDRRHVAPGPLADFLVERAADTYLELLAGLPRTPRFLDLVPGMMGKGELDARIRRAILRRLPDAPLLPALSPPADPASLSGSGGSGASLLLPDPAETRAETGAETGAGAGPGVADGEEPVVSGRQASVVAAPAELLETVAPMIPGLLPSGWPSRHPAITALGVSRVQLSDIVDMLSGDAVKDRDPAWWRSLYEVLPADDPEALGALPVPLADGRLVRGPRGTLLLTDGSTLDPAVLAPLGLRVVHPEAAHPLLLRLGAGEATPRTVLEDPLTRSAVSESLDSPDSEPVARAVLALVDAAGLTAGDAPWLSELALRGADGELYPAGELLLADGALAGLLDSETHFGTAAPELVERYGPRVLAAAGVLDGFAVVNDSDVMIDPDECDHDLDREDEWLEAVLDLLPEAAVPPVAREFSAVRDLEYVADWPAALALLSRPPLRSVLHPLRVLVAGEVVEVPSYTAWWLSRHPVLAGRRPTELRLPAGDPLLFGLYGDAPAVVDEAALAMIGVRSTLADLLASHGGPDELLDLLGDPSVEVDRAQLRSLWVALAGVDPARVGPPRAVRAVLGDAIVAVDAEDGRVLSTGTDLQDGGAGEPVVVEAPDLLPLVAGRPLILAPFDLAEALSELLDLPLAGEEAAGEVTSSGETRDVPPAVRSLLPTAPRSYVEHERLLVDGVPAAWRFFEGTVHASGVEGLARGLAWASGQWGDRLAVAALLRDPAAVPLLLAEADLDSWTAST</sequence>
<gene>
    <name evidence="2" type="ORF">GCM10022252_63860</name>
</gene>
<feature type="compositionally biased region" description="Low complexity" evidence="1">
    <location>
        <begin position="302"/>
        <end position="315"/>
    </location>
</feature>
<evidence type="ECO:0008006" key="4">
    <source>
        <dbReference type="Google" id="ProtNLM"/>
    </source>
</evidence>
<name>A0ABP8BE66_9ACTN</name>
<keyword evidence="3" id="KW-1185">Reference proteome</keyword>
<dbReference type="Proteomes" id="UP001501251">
    <property type="component" value="Unassembled WGS sequence"/>
</dbReference>
<protein>
    <recommendedName>
        <fullName evidence="4">Molecular chaperone Hsp90</fullName>
    </recommendedName>
</protein>
<comment type="caution">
    <text evidence="2">The sequence shown here is derived from an EMBL/GenBank/DDBJ whole genome shotgun (WGS) entry which is preliminary data.</text>
</comment>
<proteinExistence type="predicted"/>
<dbReference type="SUPFAM" id="SSF55874">
    <property type="entry name" value="ATPase domain of HSP90 chaperone/DNA topoisomerase II/histidine kinase"/>
    <property type="match status" value="1"/>
</dbReference>
<evidence type="ECO:0000256" key="1">
    <source>
        <dbReference type="SAM" id="MobiDB-lite"/>
    </source>
</evidence>
<dbReference type="RefSeq" id="WP_344921879.1">
    <property type="nucleotide sequence ID" value="NZ_BAABAQ010000014.1"/>
</dbReference>